<dbReference type="CDD" id="cd06222">
    <property type="entry name" value="RNase_H_like"/>
    <property type="match status" value="1"/>
</dbReference>
<dbReference type="InterPro" id="IPR044730">
    <property type="entry name" value="RNase_H-like_dom_plant"/>
</dbReference>
<evidence type="ECO:0000313" key="3">
    <source>
        <dbReference type="Proteomes" id="UP001358586"/>
    </source>
</evidence>
<accession>A0ABR0P4N7</accession>
<organism evidence="2 3">
    <name type="scientific">Gossypium arboreum</name>
    <name type="common">Tree cotton</name>
    <name type="synonym">Gossypium nanking</name>
    <dbReference type="NCBI Taxonomy" id="29729"/>
    <lineage>
        <taxon>Eukaryota</taxon>
        <taxon>Viridiplantae</taxon>
        <taxon>Streptophyta</taxon>
        <taxon>Embryophyta</taxon>
        <taxon>Tracheophyta</taxon>
        <taxon>Spermatophyta</taxon>
        <taxon>Magnoliopsida</taxon>
        <taxon>eudicotyledons</taxon>
        <taxon>Gunneridae</taxon>
        <taxon>Pentapetalae</taxon>
        <taxon>rosids</taxon>
        <taxon>malvids</taxon>
        <taxon>Malvales</taxon>
        <taxon>Malvaceae</taxon>
        <taxon>Malvoideae</taxon>
        <taxon>Gossypium</taxon>
    </lineage>
</organism>
<dbReference type="Pfam" id="PF13456">
    <property type="entry name" value="RVT_3"/>
    <property type="match status" value="1"/>
</dbReference>
<feature type="domain" description="RNase H type-1" evidence="1">
    <location>
        <begin position="7"/>
        <end position="90"/>
    </location>
</feature>
<name>A0ABR0P4N7_GOSAR</name>
<protein>
    <recommendedName>
        <fullName evidence="1">RNase H type-1 domain-containing protein</fullName>
    </recommendedName>
</protein>
<dbReference type="InterPro" id="IPR036397">
    <property type="entry name" value="RNaseH_sf"/>
</dbReference>
<dbReference type="InterPro" id="IPR012337">
    <property type="entry name" value="RNaseH-like_sf"/>
</dbReference>
<keyword evidence="3" id="KW-1185">Reference proteome</keyword>
<dbReference type="PANTHER" id="PTHR47074:SF61">
    <property type="entry name" value="RNASE H TYPE-1 DOMAIN-CONTAINING PROTEIN"/>
    <property type="match status" value="1"/>
</dbReference>
<dbReference type="EMBL" id="JARKNE010000008">
    <property type="protein sequence ID" value="KAK5813261.1"/>
    <property type="molecule type" value="Genomic_DNA"/>
</dbReference>
<dbReference type="Gene3D" id="3.30.420.10">
    <property type="entry name" value="Ribonuclease H-like superfamily/Ribonuclease H"/>
    <property type="match status" value="1"/>
</dbReference>
<dbReference type="InterPro" id="IPR002156">
    <property type="entry name" value="RNaseH_domain"/>
</dbReference>
<evidence type="ECO:0000313" key="2">
    <source>
        <dbReference type="EMBL" id="KAK5813261.1"/>
    </source>
</evidence>
<dbReference type="Proteomes" id="UP001358586">
    <property type="component" value="Chromosome 8"/>
</dbReference>
<evidence type="ECO:0000259" key="1">
    <source>
        <dbReference type="Pfam" id="PF13456"/>
    </source>
</evidence>
<dbReference type="PANTHER" id="PTHR47074">
    <property type="entry name" value="BNAC02G40300D PROTEIN"/>
    <property type="match status" value="1"/>
</dbReference>
<dbReference type="SUPFAM" id="SSF53098">
    <property type="entry name" value="Ribonuclease H-like"/>
    <property type="match status" value="1"/>
</dbReference>
<dbReference type="InterPro" id="IPR052929">
    <property type="entry name" value="RNase_H-like_EbsB-rel"/>
</dbReference>
<gene>
    <name evidence="2" type="ORF">PVK06_028709</name>
</gene>
<comment type="caution">
    <text evidence="2">The sequence shown here is derived from an EMBL/GenBank/DDBJ whole genome shotgun (WGS) entry which is preliminary data.</text>
</comment>
<sequence>MNVNIPSTFAAEAVACFQALKIDLHLGLREVEVEGDSRSVISKLQEKNEDRSEIAAFINDSKNLSLGFRFCVFLFTNRESNKVAHLIASEGIKKRKTTYLLNLVLSSVAEVVADDRK</sequence>
<proteinExistence type="predicted"/>
<reference evidence="2 3" key="1">
    <citation type="submission" date="2023-03" db="EMBL/GenBank/DDBJ databases">
        <title>WGS of Gossypium arboreum.</title>
        <authorList>
            <person name="Yu D."/>
        </authorList>
    </citation>
    <scope>NUCLEOTIDE SEQUENCE [LARGE SCALE GENOMIC DNA]</scope>
    <source>
        <tissue evidence="2">Leaf</tissue>
    </source>
</reference>